<gene>
    <name evidence="2" type="ORF">BDZ90DRAFT_3026</name>
</gene>
<proteinExistence type="predicted"/>
<evidence type="ECO:0000313" key="3">
    <source>
        <dbReference type="Proteomes" id="UP000245884"/>
    </source>
</evidence>
<dbReference type="RefSeq" id="XP_025364639.1">
    <property type="nucleotide sequence ID" value="XM_025509478.1"/>
</dbReference>
<dbReference type="GeneID" id="37031301"/>
<organism evidence="2 3">
    <name type="scientific">Jaminaea rosea</name>
    <dbReference type="NCBI Taxonomy" id="1569628"/>
    <lineage>
        <taxon>Eukaryota</taxon>
        <taxon>Fungi</taxon>
        <taxon>Dikarya</taxon>
        <taxon>Basidiomycota</taxon>
        <taxon>Ustilaginomycotina</taxon>
        <taxon>Exobasidiomycetes</taxon>
        <taxon>Microstromatales</taxon>
        <taxon>Microstromatales incertae sedis</taxon>
        <taxon>Jaminaea</taxon>
    </lineage>
</organism>
<dbReference type="OrthoDB" id="10683078at2759"/>
<sequence>MPAAPAGNDSDSTTSTLHDLIAGDTTQLALHRAWQYRASLYLFLARSSTEGSDTAEKGGLSLLPCQLPNEVGAVAVGWARVVDAQVINADGSEGIRGSSRSRRGEGVKVRWRLTVELDDESWWLPCVLNNECSDTSPSRGGSGWTSTRAVQHLLHPNTASSSVENLFPSKPTSILQSIPCPTCHRATPRLRWSCHHCQACDTLIPARTPSLPAGDVDFGSSPLPTIGPRMDNGRAAWDSEAVRRKLSTLLGDGGKEAVKCAEYSWLSSPTPVDGAASAPSLVHLLSSGAWTKTSKGALSWLLSSAMPYERTNGGNTFQLGLLLADSDSCKKQAACCNAKEAGPLLHPLDMPDLTLAQRLLDLVDSIEQRSSASLCALGTREPRVAHRALLTVAGCTGAKHRLELPGAEATYLHLGGPATLAATTATPDVARKATKTILNAMVANGDMLCVPATKAKKRKEKKGKKAQKSSEEAAAESSAAPAPAPPAPAVTITIEAKSLCIGLLLLAD</sequence>
<feature type="compositionally biased region" description="Basic residues" evidence="1">
    <location>
        <begin position="454"/>
        <end position="467"/>
    </location>
</feature>
<dbReference type="Proteomes" id="UP000245884">
    <property type="component" value="Unassembled WGS sequence"/>
</dbReference>
<dbReference type="EMBL" id="KZ819662">
    <property type="protein sequence ID" value="PWN30027.1"/>
    <property type="molecule type" value="Genomic_DNA"/>
</dbReference>
<name>A0A316UXI0_9BASI</name>
<evidence type="ECO:0000256" key="1">
    <source>
        <dbReference type="SAM" id="MobiDB-lite"/>
    </source>
</evidence>
<reference evidence="2 3" key="1">
    <citation type="journal article" date="2018" name="Mol. Biol. Evol.">
        <title>Broad Genomic Sampling Reveals a Smut Pathogenic Ancestry of the Fungal Clade Ustilaginomycotina.</title>
        <authorList>
            <person name="Kijpornyongpan T."/>
            <person name="Mondo S.J."/>
            <person name="Barry K."/>
            <person name="Sandor L."/>
            <person name="Lee J."/>
            <person name="Lipzen A."/>
            <person name="Pangilinan J."/>
            <person name="LaButti K."/>
            <person name="Hainaut M."/>
            <person name="Henrissat B."/>
            <person name="Grigoriev I.V."/>
            <person name="Spatafora J.W."/>
            <person name="Aime M.C."/>
        </authorList>
    </citation>
    <scope>NUCLEOTIDE SEQUENCE [LARGE SCALE GENOMIC DNA]</scope>
    <source>
        <strain evidence="2 3">MCA 5214</strain>
    </source>
</reference>
<keyword evidence="3" id="KW-1185">Reference proteome</keyword>
<evidence type="ECO:0000313" key="2">
    <source>
        <dbReference type="EMBL" id="PWN30027.1"/>
    </source>
</evidence>
<protein>
    <submittedName>
        <fullName evidence="2">Uncharacterized protein</fullName>
    </submittedName>
</protein>
<accession>A0A316UXI0</accession>
<dbReference type="AlphaFoldDB" id="A0A316UXI0"/>
<feature type="region of interest" description="Disordered" evidence="1">
    <location>
        <begin position="454"/>
        <end position="487"/>
    </location>
</feature>